<dbReference type="EMBL" id="JACNJD010000235">
    <property type="protein sequence ID" value="MBC8177796.1"/>
    <property type="molecule type" value="Genomic_DNA"/>
</dbReference>
<dbReference type="SUPFAM" id="SSF103473">
    <property type="entry name" value="MFS general substrate transporter"/>
    <property type="match status" value="1"/>
</dbReference>
<name>A0A8J6N141_9DELT</name>
<keyword evidence="1" id="KW-0472">Membrane</keyword>
<keyword evidence="1" id="KW-0812">Transmembrane</keyword>
<dbReference type="Gene3D" id="1.20.1250.20">
    <property type="entry name" value="MFS general substrate transporter like domains"/>
    <property type="match status" value="1"/>
</dbReference>
<comment type="caution">
    <text evidence="2">The sequence shown here is derived from an EMBL/GenBank/DDBJ whole genome shotgun (WGS) entry which is preliminary data.</text>
</comment>
<evidence type="ECO:0008006" key="4">
    <source>
        <dbReference type="Google" id="ProtNLM"/>
    </source>
</evidence>
<dbReference type="InterPro" id="IPR036259">
    <property type="entry name" value="MFS_trans_sf"/>
</dbReference>
<evidence type="ECO:0000256" key="1">
    <source>
        <dbReference type="SAM" id="Phobius"/>
    </source>
</evidence>
<feature type="transmembrane region" description="Helical" evidence="1">
    <location>
        <begin position="68"/>
        <end position="87"/>
    </location>
</feature>
<evidence type="ECO:0000313" key="3">
    <source>
        <dbReference type="Proteomes" id="UP000650524"/>
    </source>
</evidence>
<proteinExistence type="predicted"/>
<protein>
    <recommendedName>
        <fullName evidence="4">MFS transporter</fullName>
    </recommendedName>
</protein>
<organism evidence="2 3">
    <name type="scientific">Candidatus Desulfacyla euxinica</name>
    <dbReference type="NCBI Taxonomy" id="2841693"/>
    <lineage>
        <taxon>Bacteria</taxon>
        <taxon>Deltaproteobacteria</taxon>
        <taxon>Candidatus Desulfacyla</taxon>
    </lineage>
</organism>
<evidence type="ECO:0000313" key="2">
    <source>
        <dbReference type="EMBL" id="MBC8177796.1"/>
    </source>
</evidence>
<feature type="transmembrane region" description="Helical" evidence="1">
    <location>
        <begin position="31"/>
        <end position="56"/>
    </location>
</feature>
<dbReference type="AlphaFoldDB" id="A0A8J6N141"/>
<sequence length="103" mass="11114">MVLLFAGVSAIAFVPASVAVTQDVVHPGLRAISLSLCVIVQHLFGSALGPLFIGSLSDRYGLETAMQFLPLFAFLAGVLYFAVTFFYENDAARVEQVEIVMED</sequence>
<gene>
    <name evidence="2" type="ORF">H8E19_10365</name>
</gene>
<keyword evidence="1" id="KW-1133">Transmembrane helix</keyword>
<reference evidence="2 3" key="1">
    <citation type="submission" date="2020-08" db="EMBL/GenBank/DDBJ databases">
        <title>Bridging the membrane lipid divide: bacteria of the FCB group superphylum have the potential to synthesize archaeal ether lipids.</title>
        <authorList>
            <person name="Villanueva L."/>
            <person name="Von Meijenfeldt F.A.B."/>
            <person name="Westbye A.B."/>
            <person name="Yadav S."/>
            <person name="Hopmans E.C."/>
            <person name="Dutilh B.E."/>
            <person name="Sinninghe Damste J.S."/>
        </authorList>
    </citation>
    <scope>NUCLEOTIDE SEQUENCE [LARGE SCALE GENOMIC DNA]</scope>
    <source>
        <strain evidence="2">NIOZ-UU27</strain>
    </source>
</reference>
<dbReference type="Proteomes" id="UP000650524">
    <property type="component" value="Unassembled WGS sequence"/>
</dbReference>
<accession>A0A8J6N141</accession>